<protein>
    <submittedName>
        <fullName evidence="1">Uncharacterized protein</fullName>
    </submittedName>
</protein>
<dbReference type="Proteomes" id="UP000295361">
    <property type="component" value="Unassembled WGS sequence"/>
</dbReference>
<dbReference type="EMBL" id="SNXS01000002">
    <property type="protein sequence ID" value="TDP73112.1"/>
    <property type="molecule type" value="Genomic_DNA"/>
</dbReference>
<evidence type="ECO:0000313" key="2">
    <source>
        <dbReference type="Proteomes" id="UP000295361"/>
    </source>
</evidence>
<organism evidence="1 2">
    <name type="scientific">Roseateles toxinivorans</name>
    <dbReference type="NCBI Taxonomy" id="270368"/>
    <lineage>
        <taxon>Bacteria</taxon>
        <taxon>Pseudomonadati</taxon>
        <taxon>Pseudomonadota</taxon>
        <taxon>Betaproteobacteria</taxon>
        <taxon>Burkholderiales</taxon>
        <taxon>Sphaerotilaceae</taxon>
        <taxon>Roseateles</taxon>
    </lineage>
</organism>
<accession>A0A4R6QRA5</accession>
<name>A0A4R6QRA5_9BURK</name>
<proteinExistence type="predicted"/>
<dbReference type="AlphaFoldDB" id="A0A4R6QRA5"/>
<gene>
    <name evidence="1" type="ORF">DES47_102858</name>
</gene>
<comment type="caution">
    <text evidence="1">The sequence shown here is derived from an EMBL/GenBank/DDBJ whole genome shotgun (WGS) entry which is preliminary data.</text>
</comment>
<dbReference type="OrthoDB" id="8100530at2"/>
<sequence>MRDKRSRFIELGEARVTKATQMLRLIGNLANSNNYEYSAEDAQKIFTALDAEMKLLKAKFQTALSKRPKDEFKLG</sequence>
<dbReference type="InParanoid" id="A0A4R6QRA5"/>
<reference evidence="1 2" key="1">
    <citation type="submission" date="2019-03" db="EMBL/GenBank/DDBJ databases">
        <title>Genomic Encyclopedia of Type Strains, Phase IV (KMG-IV): sequencing the most valuable type-strain genomes for metagenomic binning, comparative biology and taxonomic classification.</title>
        <authorList>
            <person name="Goeker M."/>
        </authorList>
    </citation>
    <scope>NUCLEOTIDE SEQUENCE [LARGE SCALE GENOMIC DNA]</scope>
    <source>
        <strain evidence="1 2">DSM 16998</strain>
    </source>
</reference>
<evidence type="ECO:0000313" key="1">
    <source>
        <dbReference type="EMBL" id="TDP73112.1"/>
    </source>
</evidence>
<keyword evidence="2" id="KW-1185">Reference proteome</keyword>